<dbReference type="Proteomes" id="UP001497623">
    <property type="component" value="Unassembled WGS sequence"/>
</dbReference>
<name>A0AAV2QTC7_MEGNR</name>
<accession>A0AAV2QTC7</accession>
<keyword evidence="3" id="KW-1185">Reference proteome</keyword>
<dbReference type="AlphaFoldDB" id="A0AAV2QTC7"/>
<comment type="caution">
    <text evidence="2">The sequence shown here is derived from an EMBL/GenBank/DDBJ whole genome shotgun (WGS) entry which is preliminary data.</text>
</comment>
<evidence type="ECO:0000256" key="1">
    <source>
        <dbReference type="SAM" id="MobiDB-lite"/>
    </source>
</evidence>
<evidence type="ECO:0000313" key="3">
    <source>
        <dbReference type="Proteomes" id="UP001497623"/>
    </source>
</evidence>
<organism evidence="2 3">
    <name type="scientific">Meganyctiphanes norvegica</name>
    <name type="common">Northern krill</name>
    <name type="synonym">Thysanopoda norvegica</name>
    <dbReference type="NCBI Taxonomy" id="48144"/>
    <lineage>
        <taxon>Eukaryota</taxon>
        <taxon>Metazoa</taxon>
        <taxon>Ecdysozoa</taxon>
        <taxon>Arthropoda</taxon>
        <taxon>Crustacea</taxon>
        <taxon>Multicrustacea</taxon>
        <taxon>Malacostraca</taxon>
        <taxon>Eumalacostraca</taxon>
        <taxon>Eucarida</taxon>
        <taxon>Euphausiacea</taxon>
        <taxon>Euphausiidae</taxon>
        <taxon>Meganyctiphanes</taxon>
    </lineage>
</organism>
<protein>
    <submittedName>
        <fullName evidence="2">Uncharacterized protein</fullName>
    </submittedName>
</protein>
<dbReference type="EMBL" id="CAXKWB010009400">
    <property type="protein sequence ID" value="CAL4094619.1"/>
    <property type="molecule type" value="Genomic_DNA"/>
</dbReference>
<sequence>MNKLKSLVKGGEKSKDAPPQKLERGVPVNVEEFRSWLRPQHFRDLPPRGQEAFFKFLRSGKAYPEDVEITEVRVNEASMTDNSRRYQFWLKCHKLDLNSLYRDYFNDSLHRLPEAPFAAADGGEEKMDTLRDKAAEVNTYISKIRTDVEPELNTAFDQFKKHLTDKCGQSGERL</sequence>
<feature type="region of interest" description="Disordered" evidence="1">
    <location>
        <begin position="1"/>
        <end position="24"/>
    </location>
</feature>
<reference evidence="2 3" key="1">
    <citation type="submission" date="2024-05" db="EMBL/GenBank/DDBJ databases">
        <authorList>
            <person name="Wallberg A."/>
        </authorList>
    </citation>
    <scope>NUCLEOTIDE SEQUENCE [LARGE SCALE GENOMIC DNA]</scope>
</reference>
<feature type="compositionally biased region" description="Basic and acidic residues" evidence="1">
    <location>
        <begin position="10"/>
        <end position="24"/>
    </location>
</feature>
<evidence type="ECO:0000313" key="2">
    <source>
        <dbReference type="EMBL" id="CAL4094619.1"/>
    </source>
</evidence>
<proteinExistence type="predicted"/>
<gene>
    <name evidence="2" type="ORF">MNOR_LOCUS15190</name>
</gene>